<feature type="transmembrane region" description="Helical" evidence="5">
    <location>
        <begin position="71"/>
        <end position="89"/>
    </location>
</feature>
<dbReference type="EMBL" id="JAVYII010000003">
    <property type="protein sequence ID" value="MDT9592911.1"/>
    <property type="molecule type" value="Genomic_DNA"/>
</dbReference>
<proteinExistence type="predicted"/>
<feature type="transmembrane region" description="Helical" evidence="5">
    <location>
        <begin position="347"/>
        <end position="365"/>
    </location>
</feature>
<keyword evidence="8" id="KW-1185">Reference proteome</keyword>
<evidence type="ECO:0000256" key="1">
    <source>
        <dbReference type="ARBA" id="ARBA00004651"/>
    </source>
</evidence>
<dbReference type="PROSITE" id="PS50850">
    <property type="entry name" value="MFS"/>
    <property type="match status" value="1"/>
</dbReference>
<feature type="domain" description="Major facilitator superfamily (MFS) profile" evidence="6">
    <location>
        <begin position="220"/>
        <end position="395"/>
    </location>
</feature>
<protein>
    <submittedName>
        <fullName evidence="7">MFS transporter</fullName>
    </submittedName>
</protein>
<feature type="transmembrane region" description="Helical" evidence="5">
    <location>
        <begin position="39"/>
        <end position="59"/>
    </location>
</feature>
<evidence type="ECO:0000313" key="7">
    <source>
        <dbReference type="EMBL" id="MDT9592911.1"/>
    </source>
</evidence>
<dbReference type="Gene3D" id="1.20.1250.20">
    <property type="entry name" value="MFS general substrate transporter like domains"/>
    <property type="match status" value="2"/>
</dbReference>
<feature type="transmembrane region" description="Helical" evidence="5">
    <location>
        <begin position="286"/>
        <end position="308"/>
    </location>
</feature>
<dbReference type="InterPro" id="IPR036259">
    <property type="entry name" value="MFS_trans_sf"/>
</dbReference>
<feature type="transmembrane region" description="Helical" evidence="5">
    <location>
        <begin position="314"/>
        <end position="335"/>
    </location>
</feature>
<keyword evidence="4 5" id="KW-0472">Membrane</keyword>
<feature type="transmembrane region" description="Helical" evidence="5">
    <location>
        <begin position="95"/>
        <end position="112"/>
    </location>
</feature>
<feature type="transmembrane region" description="Helical" evidence="5">
    <location>
        <begin position="133"/>
        <end position="156"/>
    </location>
</feature>
<dbReference type="InterPro" id="IPR011701">
    <property type="entry name" value="MFS"/>
</dbReference>
<dbReference type="InterPro" id="IPR051788">
    <property type="entry name" value="MFS_Transporter"/>
</dbReference>
<name>A0ABU3PVK7_9ACTN</name>
<dbReference type="InterPro" id="IPR020846">
    <property type="entry name" value="MFS_dom"/>
</dbReference>
<dbReference type="RefSeq" id="WP_315732344.1">
    <property type="nucleotide sequence ID" value="NZ_JAVYII010000003.1"/>
</dbReference>
<evidence type="ECO:0000256" key="5">
    <source>
        <dbReference type="SAM" id="Phobius"/>
    </source>
</evidence>
<gene>
    <name evidence="7" type="ORF">RDV89_07515</name>
</gene>
<feature type="transmembrane region" description="Helical" evidence="5">
    <location>
        <begin position="251"/>
        <end position="274"/>
    </location>
</feature>
<keyword evidence="3 5" id="KW-1133">Transmembrane helix</keyword>
<dbReference type="PANTHER" id="PTHR23514">
    <property type="entry name" value="BYPASS OF STOP CODON PROTEIN 6"/>
    <property type="match status" value="1"/>
</dbReference>
<accession>A0ABU3PVK7</accession>
<reference evidence="7 8" key="1">
    <citation type="submission" date="2023-08" db="EMBL/GenBank/DDBJ databases">
        <title>Nocardioides seae sp. nov., a bacterium isolated from a soil.</title>
        <authorList>
            <person name="Wang X."/>
        </authorList>
    </citation>
    <scope>NUCLEOTIDE SEQUENCE [LARGE SCALE GENOMIC DNA]</scope>
    <source>
        <strain evidence="7 8">YZH12</strain>
    </source>
</reference>
<evidence type="ECO:0000313" key="8">
    <source>
        <dbReference type="Proteomes" id="UP001268542"/>
    </source>
</evidence>
<sequence>MDRGTRGAVAAAYAAQGLGYATVVTCLPALKDRHDVDDAFISGLLVAVCVAAALGSVLAGVVARRRGSDRALAAGLLVQAAALAVAATAPGLGVFLAATVVYAVGLGAVDAATNMQGVLLERLGGTPLLGRFYAGYTAAAIVGALATAGVGAVGAYPLLSPLLAALVQAGVGLLGLGLLVRGLSFARADRTPGVATPAVVPAVVPGTPGAGTRVRMPAGTVAIGALVLVAFVVDSAVSTWSTVLIDDTLGAAAGIAPLGYAAYQAAVLTSRLLTDRLVRRWGRGPVALGGLATGVVGCAVVAASGTIAGAVVGFAAAGVAAGTLVPIAFGAAGALDPDRSDAVVARVNLFNYAGVVLGAASLGLLAEGTGLAAAFALPAVLLLLAVPLARRTARA</sequence>
<evidence type="ECO:0000256" key="3">
    <source>
        <dbReference type="ARBA" id="ARBA00022989"/>
    </source>
</evidence>
<feature type="transmembrane region" description="Helical" evidence="5">
    <location>
        <begin position="162"/>
        <end position="180"/>
    </location>
</feature>
<organism evidence="7 8">
    <name type="scientific">Nocardioides imazamoxiresistens</name>
    <dbReference type="NCBI Taxonomy" id="3231893"/>
    <lineage>
        <taxon>Bacteria</taxon>
        <taxon>Bacillati</taxon>
        <taxon>Actinomycetota</taxon>
        <taxon>Actinomycetes</taxon>
        <taxon>Propionibacteriales</taxon>
        <taxon>Nocardioidaceae</taxon>
        <taxon>Nocardioides</taxon>
    </lineage>
</organism>
<evidence type="ECO:0000256" key="4">
    <source>
        <dbReference type="ARBA" id="ARBA00023136"/>
    </source>
</evidence>
<evidence type="ECO:0000256" key="2">
    <source>
        <dbReference type="ARBA" id="ARBA00022692"/>
    </source>
</evidence>
<evidence type="ECO:0000259" key="6">
    <source>
        <dbReference type="PROSITE" id="PS50850"/>
    </source>
</evidence>
<comment type="subcellular location">
    <subcellularLocation>
        <location evidence="1">Cell membrane</location>
        <topology evidence="1">Multi-pass membrane protein</topology>
    </subcellularLocation>
</comment>
<dbReference type="SUPFAM" id="SSF103473">
    <property type="entry name" value="MFS general substrate transporter"/>
    <property type="match status" value="1"/>
</dbReference>
<feature type="transmembrane region" description="Helical" evidence="5">
    <location>
        <begin position="221"/>
        <end position="245"/>
    </location>
</feature>
<feature type="transmembrane region" description="Helical" evidence="5">
    <location>
        <begin position="371"/>
        <end position="389"/>
    </location>
</feature>
<keyword evidence="2 5" id="KW-0812">Transmembrane</keyword>
<dbReference type="Proteomes" id="UP001268542">
    <property type="component" value="Unassembled WGS sequence"/>
</dbReference>
<comment type="caution">
    <text evidence="7">The sequence shown here is derived from an EMBL/GenBank/DDBJ whole genome shotgun (WGS) entry which is preliminary data.</text>
</comment>
<dbReference type="PANTHER" id="PTHR23514:SF13">
    <property type="entry name" value="INNER MEMBRANE PROTEIN YBJJ"/>
    <property type="match status" value="1"/>
</dbReference>
<dbReference type="Pfam" id="PF07690">
    <property type="entry name" value="MFS_1"/>
    <property type="match status" value="1"/>
</dbReference>